<comment type="subcellular location">
    <subcellularLocation>
        <location evidence="1">Membrane</location>
        <topology evidence="1">Multi-pass membrane protein</topology>
    </subcellularLocation>
</comment>
<dbReference type="InterPro" id="IPR022764">
    <property type="entry name" value="Peptidase_S54_rhomboid_dom"/>
</dbReference>
<dbReference type="PANTHER" id="PTHR22936">
    <property type="entry name" value="RHOMBOID-RELATED"/>
    <property type="match status" value="1"/>
</dbReference>
<feature type="transmembrane region" description="Helical" evidence="8">
    <location>
        <begin position="92"/>
        <end position="110"/>
    </location>
</feature>
<keyword evidence="5" id="KW-0720">Serine protease</keyword>
<keyword evidence="11" id="KW-1185">Reference proteome</keyword>
<evidence type="ECO:0000256" key="8">
    <source>
        <dbReference type="SAM" id="Phobius"/>
    </source>
</evidence>
<keyword evidence="3 8" id="KW-0812">Transmembrane</keyword>
<keyword evidence="7 8" id="KW-0472">Membrane</keyword>
<evidence type="ECO:0000256" key="5">
    <source>
        <dbReference type="ARBA" id="ARBA00022825"/>
    </source>
</evidence>
<dbReference type="EMBL" id="CP136920">
    <property type="protein sequence ID" value="WOO41595.1"/>
    <property type="molecule type" value="Genomic_DNA"/>
</dbReference>
<sequence>MLGVNQNQAESLDLPEGQVAVAAFRRRKPAEDYALVILAMKLPYWLHHHEKRYYLCVENDQAEAALEQLERYHKESRGWPSIRSLSIEHGSAHPVSLVIYALILMGFFYAQEQIPNLDRKGMMDTFAISKQTQWWRPITALTLHADIGHLAGNVLSGICFGLLINRIFGYGLGWLLIILSGALGNLMTLWVHLPQRHLALGASTAIFGALGILVGHAVVTHFVTSERGAWKRSVIPIIGGLTVLGLTGLAGDNVDISGHVCGFIVGSLFGLTISRFALKKIPDKAAQAALGVICLVLLTTAWIAALTKGFSQSLF</sequence>
<dbReference type="InterPro" id="IPR035952">
    <property type="entry name" value="Rhomboid-like_sf"/>
</dbReference>
<keyword evidence="2 10" id="KW-0645">Protease</keyword>
<reference evidence="10 11" key="1">
    <citation type="submission" date="2023-10" db="EMBL/GenBank/DDBJ databases">
        <title>Rubellicoccus peritrichatus gen. nov., sp. nov., isolated from an algae of coral reef tank.</title>
        <authorList>
            <person name="Luo J."/>
        </authorList>
    </citation>
    <scope>NUCLEOTIDE SEQUENCE [LARGE SCALE GENOMIC DNA]</scope>
    <source>
        <strain evidence="10 11">CR14</strain>
    </source>
</reference>
<dbReference type="RefSeq" id="WP_317834079.1">
    <property type="nucleotide sequence ID" value="NZ_CP136920.1"/>
</dbReference>
<dbReference type="PANTHER" id="PTHR22936:SF69">
    <property type="entry name" value="RHOMBOID-LIKE PROTEIN"/>
    <property type="match status" value="1"/>
</dbReference>
<evidence type="ECO:0000256" key="4">
    <source>
        <dbReference type="ARBA" id="ARBA00022801"/>
    </source>
</evidence>
<accession>A0AAQ3QW65</accession>
<feature type="domain" description="Peptidase S54 rhomboid" evidence="9">
    <location>
        <begin position="132"/>
        <end position="275"/>
    </location>
</feature>
<dbReference type="SUPFAM" id="SSF144091">
    <property type="entry name" value="Rhomboid-like"/>
    <property type="match status" value="1"/>
</dbReference>
<evidence type="ECO:0000256" key="6">
    <source>
        <dbReference type="ARBA" id="ARBA00022989"/>
    </source>
</evidence>
<protein>
    <submittedName>
        <fullName evidence="10">Rhomboid family intramembrane serine protease</fullName>
        <ecNumber evidence="10">3.4.21.-</ecNumber>
    </submittedName>
</protein>
<feature type="transmembrane region" description="Helical" evidence="8">
    <location>
        <begin position="147"/>
        <end position="165"/>
    </location>
</feature>
<evidence type="ECO:0000256" key="7">
    <source>
        <dbReference type="ARBA" id="ARBA00023136"/>
    </source>
</evidence>
<evidence type="ECO:0000256" key="3">
    <source>
        <dbReference type="ARBA" id="ARBA00022692"/>
    </source>
</evidence>
<feature type="transmembrane region" description="Helical" evidence="8">
    <location>
        <begin position="199"/>
        <end position="222"/>
    </location>
</feature>
<dbReference type="KEGG" id="puo:RZN69_00740"/>
<dbReference type="GO" id="GO:0004252">
    <property type="term" value="F:serine-type endopeptidase activity"/>
    <property type="evidence" value="ECO:0007669"/>
    <property type="project" value="InterPro"/>
</dbReference>
<name>A0AAQ3QW65_9BACT</name>
<evidence type="ECO:0000313" key="11">
    <source>
        <dbReference type="Proteomes" id="UP001304300"/>
    </source>
</evidence>
<dbReference type="GO" id="GO:0006508">
    <property type="term" value="P:proteolysis"/>
    <property type="evidence" value="ECO:0007669"/>
    <property type="project" value="UniProtKB-KW"/>
</dbReference>
<evidence type="ECO:0000313" key="10">
    <source>
        <dbReference type="EMBL" id="WOO41595.1"/>
    </source>
</evidence>
<keyword evidence="6 8" id="KW-1133">Transmembrane helix</keyword>
<feature type="transmembrane region" description="Helical" evidence="8">
    <location>
        <begin position="256"/>
        <end position="278"/>
    </location>
</feature>
<dbReference type="InterPro" id="IPR002610">
    <property type="entry name" value="Peptidase_S54_rhomboid-like"/>
</dbReference>
<feature type="transmembrane region" description="Helical" evidence="8">
    <location>
        <begin position="285"/>
        <end position="305"/>
    </location>
</feature>
<organism evidence="10 11">
    <name type="scientific">Rubellicoccus peritrichatus</name>
    <dbReference type="NCBI Taxonomy" id="3080537"/>
    <lineage>
        <taxon>Bacteria</taxon>
        <taxon>Pseudomonadati</taxon>
        <taxon>Verrucomicrobiota</taxon>
        <taxon>Opitutia</taxon>
        <taxon>Puniceicoccales</taxon>
        <taxon>Cerasicoccaceae</taxon>
        <taxon>Rubellicoccus</taxon>
    </lineage>
</organism>
<evidence type="ECO:0000256" key="1">
    <source>
        <dbReference type="ARBA" id="ARBA00004141"/>
    </source>
</evidence>
<dbReference type="AlphaFoldDB" id="A0AAQ3QW65"/>
<feature type="transmembrane region" description="Helical" evidence="8">
    <location>
        <begin position="234"/>
        <end position="250"/>
    </location>
</feature>
<gene>
    <name evidence="10" type="ORF">RZN69_00740</name>
</gene>
<dbReference type="GO" id="GO:0016020">
    <property type="term" value="C:membrane"/>
    <property type="evidence" value="ECO:0007669"/>
    <property type="project" value="UniProtKB-SubCell"/>
</dbReference>
<feature type="transmembrane region" description="Helical" evidence="8">
    <location>
        <begin position="172"/>
        <end position="193"/>
    </location>
</feature>
<evidence type="ECO:0000256" key="2">
    <source>
        <dbReference type="ARBA" id="ARBA00022670"/>
    </source>
</evidence>
<evidence type="ECO:0000259" key="9">
    <source>
        <dbReference type="Pfam" id="PF01694"/>
    </source>
</evidence>
<dbReference type="Gene3D" id="1.20.1540.10">
    <property type="entry name" value="Rhomboid-like"/>
    <property type="match status" value="1"/>
</dbReference>
<keyword evidence="4 10" id="KW-0378">Hydrolase</keyword>
<proteinExistence type="predicted"/>
<dbReference type="EC" id="3.4.21.-" evidence="10"/>
<dbReference type="Pfam" id="PF01694">
    <property type="entry name" value="Rhomboid"/>
    <property type="match status" value="1"/>
</dbReference>
<dbReference type="Proteomes" id="UP001304300">
    <property type="component" value="Chromosome"/>
</dbReference>